<dbReference type="InterPro" id="IPR036259">
    <property type="entry name" value="MFS_trans_sf"/>
</dbReference>
<name>A0AAN7Y8Q5_9EURO</name>
<feature type="transmembrane region" description="Helical" evidence="6">
    <location>
        <begin position="130"/>
        <end position="149"/>
    </location>
</feature>
<feature type="transmembrane region" description="Helical" evidence="6">
    <location>
        <begin position="411"/>
        <end position="430"/>
    </location>
</feature>
<keyword evidence="3 6" id="KW-0812">Transmembrane</keyword>
<keyword evidence="5 6" id="KW-0472">Membrane</keyword>
<evidence type="ECO:0000313" key="8">
    <source>
        <dbReference type="EMBL" id="KAK5088885.1"/>
    </source>
</evidence>
<feature type="transmembrane region" description="Helical" evidence="6">
    <location>
        <begin position="378"/>
        <end position="399"/>
    </location>
</feature>
<accession>A0AAN7Y8Q5</accession>
<evidence type="ECO:0000313" key="9">
    <source>
        <dbReference type="Proteomes" id="UP001309876"/>
    </source>
</evidence>
<feature type="domain" description="Major facilitator superfamily (MFS) profile" evidence="7">
    <location>
        <begin position="52"/>
        <end position="473"/>
    </location>
</feature>
<dbReference type="Pfam" id="PF07690">
    <property type="entry name" value="MFS_1"/>
    <property type="match status" value="1"/>
</dbReference>
<feature type="transmembrane region" description="Helical" evidence="6">
    <location>
        <begin position="52"/>
        <end position="76"/>
    </location>
</feature>
<dbReference type="PROSITE" id="PS50850">
    <property type="entry name" value="MFS"/>
    <property type="match status" value="1"/>
</dbReference>
<keyword evidence="9" id="KW-1185">Reference proteome</keyword>
<evidence type="ECO:0000256" key="1">
    <source>
        <dbReference type="ARBA" id="ARBA00004141"/>
    </source>
</evidence>
<comment type="caution">
    <text evidence="8">The sequence shown here is derived from an EMBL/GenBank/DDBJ whole genome shotgun (WGS) entry which is preliminary data.</text>
</comment>
<evidence type="ECO:0000256" key="5">
    <source>
        <dbReference type="ARBA" id="ARBA00023136"/>
    </source>
</evidence>
<feature type="transmembrane region" description="Helical" evidence="6">
    <location>
        <begin position="186"/>
        <end position="208"/>
    </location>
</feature>
<dbReference type="GO" id="GO:0016020">
    <property type="term" value="C:membrane"/>
    <property type="evidence" value="ECO:0007669"/>
    <property type="project" value="UniProtKB-SubCell"/>
</dbReference>
<dbReference type="FunFam" id="1.20.1250.20:FF:000722">
    <property type="entry name" value="MFS general substrate transporter"/>
    <property type="match status" value="1"/>
</dbReference>
<evidence type="ECO:0000256" key="2">
    <source>
        <dbReference type="ARBA" id="ARBA00022448"/>
    </source>
</evidence>
<evidence type="ECO:0000256" key="6">
    <source>
        <dbReference type="SAM" id="Phobius"/>
    </source>
</evidence>
<feature type="transmembrane region" description="Helical" evidence="6">
    <location>
        <begin position="155"/>
        <end position="174"/>
    </location>
</feature>
<keyword evidence="2" id="KW-0813">Transport</keyword>
<feature type="transmembrane region" description="Helical" evidence="6">
    <location>
        <begin position="293"/>
        <end position="314"/>
    </location>
</feature>
<keyword evidence="4 6" id="KW-1133">Transmembrane helix</keyword>
<dbReference type="PANTHER" id="PTHR43791:SF51">
    <property type="entry name" value="MAJOR FACILITATOR SUPERFAMILY (MFS) PROFILE DOMAIN-CONTAINING PROTEIN"/>
    <property type="match status" value="1"/>
</dbReference>
<dbReference type="InterPro" id="IPR011701">
    <property type="entry name" value="MFS"/>
</dbReference>
<dbReference type="PANTHER" id="PTHR43791">
    <property type="entry name" value="PERMEASE-RELATED"/>
    <property type="match status" value="1"/>
</dbReference>
<comment type="subcellular location">
    <subcellularLocation>
        <location evidence="1">Membrane</location>
        <topology evidence="1">Multi-pass membrane protein</topology>
    </subcellularLocation>
</comment>
<protein>
    <recommendedName>
        <fullName evidence="7">Major facilitator superfamily (MFS) profile domain-containing protein</fullName>
    </recommendedName>
</protein>
<dbReference type="SUPFAM" id="SSF103473">
    <property type="entry name" value="MFS general substrate transporter"/>
    <property type="match status" value="1"/>
</dbReference>
<feature type="transmembrane region" description="Helical" evidence="6">
    <location>
        <begin position="220"/>
        <end position="240"/>
    </location>
</feature>
<dbReference type="EMBL" id="JAVRRJ010000002">
    <property type="protein sequence ID" value="KAK5088885.1"/>
    <property type="molecule type" value="Genomic_DNA"/>
</dbReference>
<evidence type="ECO:0000259" key="7">
    <source>
        <dbReference type="PROSITE" id="PS50850"/>
    </source>
</evidence>
<dbReference type="GO" id="GO:0022857">
    <property type="term" value="F:transmembrane transporter activity"/>
    <property type="evidence" value="ECO:0007669"/>
    <property type="project" value="InterPro"/>
</dbReference>
<dbReference type="Gene3D" id="1.20.1250.20">
    <property type="entry name" value="MFS general substrate transporter like domains"/>
    <property type="match status" value="2"/>
</dbReference>
<feature type="transmembrane region" description="Helical" evidence="6">
    <location>
        <begin position="326"/>
        <end position="346"/>
    </location>
</feature>
<dbReference type="Proteomes" id="UP001309876">
    <property type="component" value="Unassembled WGS sequence"/>
</dbReference>
<proteinExistence type="predicted"/>
<dbReference type="AlphaFoldDB" id="A0AAN7Y8Q5"/>
<feature type="transmembrane region" description="Helical" evidence="6">
    <location>
        <begin position="353"/>
        <end position="372"/>
    </location>
</feature>
<organism evidence="8 9">
    <name type="scientific">Lithohypha guttulata</name>
    <dbReference type="NCBI Taxonomy" id="1690604"/>
    <lineage>
        <taxon>Eukaryota</taxon>
        <taxon>Fungi</taxon>
        <taxon>Dikarya</taxon>
        <taxon>Ascomycota</taxon>
        <taxon>Pezizomycotina</taxon>
        <taxon>Eurotiomycetes</taxon>
        <taxon>Chaetothyriomycetidae</taxon>
        <taxon>Chaetothyriales</taxon>
        <taxon>Trichomeriaceae</taxon>
        <taxon>Lithohypha</taxon>
    </lineage>
</organism>
<reference evidence="8 9" key="1">
    <citation type="submission" date="2023-08" db="EMBL/GenBank/DDBJ databases">
        <title>Black Yeasts Isolated from many extreme environments.</title>
        <authorList>
            <person name="Coleine C."/>
            <person name="Stajich J.E."/>
            <person name="Selbmann L."/>
        </authorList>
    </citation>
    <scope>NUCLEOTIDE SEQUENCE [LARGE SCALE GENOMIC DNA]</scope>
    <source>
        <strain evidence="8 9">CCFEE 5910</strain>
    </source>
</reference>
<evidence type="ECO:0000256" key="3">
    <source>
        <dbReference type="ARBA" id="ARBA00022692"/>
    </source>
</evidence>
<dbReference type="InterPro" id="IPR020846">
    <property type="entry name" value="MFS_dom"/>
</dbReference>
<sequence>MGSPEDNRSEAAIGEVKVPVRGITSDTDSASTTDTDEPSLLKKAQKKVDKKIILWYSFVYLIMRIHVSNITNTAIINIEEGDGIKKQLGNLTSAQWAWVLSIFYYPYMFFEPVSTLMLKRFSPSKWMSRIMVTWGIISMCQGATHNYAGVLVCRFFLGLAEAGFYPGVLYHISFWFPTDSIALRIAFFYACGQFSGTISGLLAFAISFMNDVGGLAGWRWVFILEGIPAILCGIYTLFFLPDYPETAKFLTQDEKDIIINNLPNTQPKSLAETWNWQQAKALFRDPTFPTFTLVWIFHSIGGWGVSTVLPTVIFELGLTGSAEAQLMTMPTYAFGCTCLILIGWLIHRRKITPWIAALCLEVFACICYVVLICVRPPIIRYVFVTFATACSICIYPIIWPERIRAAHGTTTAGLAIGITNAAAQLTGIVGPEVYQSKFGPMYRVSFSVSIGMLVGAILVISATWYLVRRRDLEATKHANDVDDDVVSEKDDRI</sequence>
<gene>
    <name evidence="8" type="ORF">LTR05_003107</name>
</gene>
<evidence type="ECO:0000256" key="4">
    <source>
        <dbReference type="ARBA" id="ARBA00022989"/>
    </source>
</evidence>
<feature type="transmembrane region" description="Helical" evidence="6">
    <location>
        <begin position="96"/>
        <end position="118"/>
    </location>
</feature>
<feature type="transmembrane region" description="Helical" evidence="6">
    <location>
        <begin position="442"/>
        <end position="467"/>
    </location>
</feature>